<dbReference type="STRING" id="1641875.XM53_12350"/>
<dbReference type="InterPro" id="IPR024072">
    <property type="entry name" value="DHFR-like_dom_sf"/>
</dbReference>
<sequence>MELIDVTPRVWARILAARNDEACLCCGDWSSGERAALTLYGGMTRTVSGQSVVAQIGQSLDGRVATESGDAQDISGKDGLAHLHRLRALADAVVIGVKTALHDNPRLTVRLAKGRNPARVVIDPTGRLPNDAGLLRDESARRIVIQAVDKPRPDDVEVIRLPRGEWISPAQILAALRGLGLNHVLIEGGGITIAQFLEAGLLTRLHVAVAPLLIGAGPTGLKTSPVPCLAEALRPKTEVYGLGSDVLFDCALAPEPPAQVLWPHRVRERPALRH</sequence>
<dbReference type="Proteomes" id="UP000051295">
    <property type="component" value="Unassembled WGS sequence"/>
</dbReference>
<comment type="pathway">
    <text evidence="1">Cofactor biosynthesis; riboflavin biosynthesis.</text>
</comment>
<evidence type="ECO:0000256" key="2">
    <source>
        <dbReference type="ARBA" id="ARBA00022857"/>
    </source>
</evidence>
<dbReference type="Pfam" id="PF01872">
    <property type="entry name" value="RibD_C"/>
    <property type="match status" value="1"/>
</dbReference>
<feature type="domain" description="Bacterial bifunctional deaminase-reductase C-terminal" evidence="4">
    <location>
        <begin position="51"/>
        <end position="220"/>
    </location>
</feature>
<organism evidence="5 6">
    <name type="scientific">Roseovarius atlanticus</name>
    <dbReference type="NCBI Taxonomy" id="1641875"/>
    <lineage>
        <taxon>Bacteria</taxon>
        <taxon>Pseudomonadati</taxon>
        <taxon>Pseudomonadota</taxon>
        <taxon>Alphaproteobacteria</taxon>
        <taxon>Rhodobacterales</taxon>
        <taxon>Roseobacteraceae</taxon>
        <taxon>Roseovarius</taxon>
    </lineage>
</organism>
<dbReference type="OrthoDB" id="2313602at2"/>
<reference evidence="5 6" key="1">
    <citation type="submission" date="2015-04" db="EMBL/GenBank/DDBJ databases">
        <title>The draft genome sequence of Roseovarius sp.R12b.</title>
        <authorList>
            <person name="Li G."/>
            <person name="Lai Q."/>
            <person name="Shao Z."/>
            <person name="Yan P."/>
        </authorList>
    </citation>
    <scope>NUCLEOTIDE SEQUENCE [LARGE SCALE GENOMIC DNA]</scope>
    <source>
        <strain evidence="5 6">R12B</strain>
    </source>
</reference>
<evidence type="ECO:0000256" key="3">
    <source>
        <dbReference type="ARBA" id="ARBA00023002"/>
    </source>
</evidence>
<dbReference type="PANTHER" id="PTHR38011:SF7">
    <property type="entry name" value="2,5-DIAMINO-6-RIBOSYLAMINO-4(3H)-PYRIMIDINONE 5'-PHOSPHATE REDUCTASE"/>
    <property type="match status" value="1"/>
</dbReference>
<keyword evidence="2" id="KW-0521">NADP</keyword>
<comment type="caution">
    <text evidence="5">The sequence shown here is derived from an EMBL/GenBank/DDBJ whole genome shotgun (WGS) entry which is preliminary data.</text>
</comment>
<dbReference type="InterPro" id="IPR002734">
    <property type="entry name" value="RibDG_C"/>
</dbReference>
<accession>A0A0T5NTY9</accession>
<evidence type="ECO:0000313" key="5">
    <source>
        <dbReference type="EMBL" id="KRS12408.1"/>
    </source>
</evidence>
<dbReference type="EMBL" id="LAXJ01000010">
    <property type="protein sequence ID" value="KRS12408.1"/>
    <property type="molecule type" value="Genomic_DNA"/>
</dbReference>
<name>A0A0T5NTY9_9RHOB</name>
<dbReference type="PATRIC" id="fig|1641875.4.peg.263"/>
<keyword evidence="6" id="KW-1185">Reference proteome</keyword>
<dbReference type="InterPro" id="IPR050765">
    <property type="entry name" value="Riboflavin_Biosynth_HTPR"/>
</dbReference>
<dbReference type="RefSeq" id="WP_057793781.1">
    <property type="nucleotide sequence ID" value="NZ_LAXJ01000010.1"/>
</dbReference>
<evidence type="ECO:0000313" key="6">
    <source>
        <dbReference type="Proteomes" id="UP000051295"/>
    </source>
</evidence>
<evidence type="ECO:0000256" key="1">
    <source>
        <dbReference type="ARBA" id="ARBA00005104"/>
    </source>
</evidence>
<dbReference type="GO" id="GO:0009231">
    <property type="term" value="P:riboflavin biosynthetic process"/>
    <property type="evidence" value="ECO:0007669"/>
    <property type="project" value="InterPro"/>
</dbReference>
<proteinExistence type="predicted"/>
<gene>
    <name evidence="5" type="ORF">XM53_12350</name>
</gene>
<evidence type="ECO:0000259" key="4">
    <source>
        <dbReference type="Pfam" id="PF01872"/>
    </source>
</evidence>
<protein>
    <submittedName>
        <fullName evidence="5">Riboflavin deaminase</fullName>
    </submittedName>
</protein>
<dbReference type="SUPFAM" id="SSF53597">
    <property type="entry name" value="Dihydrofolate reductase-like"/>
    <property type="match status" value="1"/>
</dbReference>
<dbReference type="GO" id="GO:0008703">
    <property type="term" value="F:5-amino-6-(5-phosphoribosylamino)uracil reductase activity"/>
    <property type="evidence" value="ECO:0007669"/>
    <property type="project" value="InterPro"/>
</dbReference>
<dbReference type="AlphaFoldDB" id="A0A0T5NTY9"/>
<dbReference type="PANTHER" id="PTHR38011">
    <property type="entry name" value="DIHYDROFOLATE REDUCTASE FAMILY PROTEIN (AFU_ORTHOLOGUE AFUA_8G06820)"/>
    <property type="match status" value="1"/>
</dbReference>
<dbReference type="Gene3D" id="3.40.430.10">
    <property type="entry name" value="Dihydrofolate Reductase, subunit A"/>
    <property type="match status" value="1"/>
</dbReference>
<keyword evidence="3" id="KW-0560">Oxidoreductase</keyword>